<dbReference type="STRING" id="1213857.A0A484FD50"/>
<evidence type="ECO:0000313" key="3">
    <source>
        <dbReference type="Proteomes" id="UP000014480"/>
    </source>
</evidence>
<reference evidence="3" key="2">
    <citation type="journal article" date="2019" name="Mol. Plant Microbe Interact.">
        <title>Genome sequence resources for four phytopathogenic fungi from the Colletotrichum orbiculare species complex.</title>
        <authorList>
            <person name="Gan P."/>
            <person name="Tsushima A."/>
            <person name="Narusaka M."/>
            <person name="Narusaka Y."/>
            <person name="Takano Y."/>
            <person name="Kubo Y."/>
            <person name="Shirasu K."/>
        </authorList>
    </citation>
    <scope>GENOME REANNOTATION</scope>
    <source>
        <strain evidence="3">104-T / ATCC 96160 / CBS 514.97 / LARS 414 / MAFF 240422</strain>
    </source>
</reference>
<evidence type="ECO:0000256" key="1">
    <source>
        <dbReference type="SAM" id="MobiDB-lite"/>
    </source>
</evidence>
<comment type="caution">
    <text evidence="2">The sequence shown here is derived from an EMBL/GenBank/DDBJ whole genome shotgun (WGS) entry which is preliminary data.</text>
</comment>
<organism evidence="2 3">
    <name type="scientific">Colletotrichum orbiculare (strain 104-T / ATCC 96160 / CBS 514.97 / LARS 414 / MAFF 240422)</name>
    <name type="common">Cucumber anthracnose fungus</name>
    <name type="synonym">Colletotrichum lagenarium</name>
    <dbReference type="NCBI Taxonomy" id="1213857"/>
    <lineage>
        <taxon>Eukaryota</taxon>
        <taxon>Fungi</taxon>
        <taxon>Dikarya</taxon>
        <taxon>Ascomycota</taxon>
        <taxon>Pezizomycotina</taxon>
        <taxon>Sordariomycetes</taxon>
        <taxon>Hypocreomycetidae</taxon>
        <taxon>Glomerellales</taxon>
        <taxon>Glomerellaceae</taxon>
        <taxon>Colletotrichum</taxon>
        <taxon>Colletotrichum orbiculare species complex</taxon>
    </lineage>
</organism>
<evidence type="ECO:0000313" key="2">
    <source>
        <dbReference type="EMBL" id="TDZ15864.1"/>
    </source>
</evidence>
<name>A0A484FD50_COLOR</name>
<dbReference type="OrthoDB" id="506498at2759"/>
<feature type="compositionally biased region" description="Acidic residues" evidence="1">
    <location>
        <begin position="60"/>
        <end position="72"/>
    </location>
</feature>
<dbReference type="InterPro" id="IPR029063">
    <property type="entry name" value="SAM-dependent_MTases_sf"/>
</dbReference>
<dbReference type="AlphaFoldDB" id="A0A484FD50"/>
<accession>A0A484FD50</accession>
<dbReference type="GO" id="GO:0008168">
    <property type="term" value="F:methyltransferase activity"/>
    <property type="evidence" value="ECO:0007669"/>
    <property type="project" value="UniProtKB-KW"/>
</dbReference>
<proteinExistence type="predicted"/>
<dbReference type="EMBL" id="AMCV02000038">
    <property type="protein sequence ID" value="TDZ15864.1"/>
    <property type="molecule type" value="Genomic_DNA"/>
</dbReference>
<gene>
    <name evidence="2" type="primary">tdiE-0</name>
    <name evidence="2" type="ORF">Cob_v011163</name>
</gene>
<protein>
    <submittedName>
        <fullName evidence="2">Methyltransferase tdiE</fullName>
    </submittedName>
</protein>
<keyword evidence="2" id="KW-0808">Transferase</keyword>
<keyword evidence="3" id="KW-1185">Reference proteome</keyword>
<dbReference type="Proteomes" id="UP000014480">
    <property type="component" value="Unassembled WGS sequence"/>
</dbReference>
<sequence>MPNPSEEESVPVPNTGPEVSPAPQPGSSIEPVSDLPATTSGAAPIVSYEPGHGSGNIPLEADEGEVTDDASSLDERLSSYTASLTSSVVDYPEEYGRRYHAFRSGSYQASPHPRYRNRNRHLGNRGWRFVPQCRSGWERLERLPANLGSSKSSIGDWPKLVKNVYDHLNPGGWAEFQDMSVEYYSDDDSYKPEHATWDWNMTFVKTLKSIGRDPCPGPQLEGWVRGNGGFERITHRKFKVPIGPWPKHQPYKDLGLLNLAQILEGLEGFTLKLFCGILGKSKEEVQVQLARVRNELKGNAFHSLFDIHVVYGQKPL</sequence>
<dbReference type="GO" id="GO:0032259">
    <property type="term" value="P:methylation"/>
    <property type="evidence" value="ECO:0007669"/>
    <property type="project" value="UniProtKB-KW"/>
</dbReference>
<keyword evidence="2" id="KW-0489">Methyltransferase</keyword>
<dbReference type="SUPFAM" id="SSF53335">
    <property type="entry name" value="S-adenosyl-L-methionine-dependent methyltransferases"/>
    <property type="match status" value="1"/>
</dbReference>
<reference evidence="3" key="1">
    <citation type="journal article" date="2013" name="New Phytol.">
        <title>Comparative genomic and transcriptomic analyses reveal the hemibiotrophic stage shift of Colletotrichum fungi.</title>
        <authorList>
            <person name="Gan P."/>
            <person name="Ikeda K."/>
            <person name="Irieda H."/>
            <person name="Narusaka M."/>
            <person name="O'Connell R.J."/>
            <person name="Narusaka Y."/>
            <person name="Takano Y."/>
            <person name="Kubo Y."/>
            <person name="Shirasu K."/>
        </authorList>
    </citation>
    <scope>NUCLEOTIDE SEQUENCE [LARGE SCALE GENOMIC DNA]</scope>
    <source>
        <strain evidence="3">104-T / ATCC 96160 / CBS 514.97 / LARS 414 / MAFF 240422</strain>
    </source>
</reference>
<feature type="region of interest" description="Disordered" evidence="1">
    <location>
        <begin position="1"/>
        <end position="72"/>
    </location>
</feature>